<feature type="transmembrane region" description="Helical" evidence="12">
    <location>
        <begin position="1299"/>
        <end position="1325"/>
    </location>
</feature>
<evidence type="ECO:0000259" key="13">
    <source>
        <dbReference type="PROSITE" id="PS50095"/>
    </source>
</evidence>
<dbReference type="SMART" id="SM00308">
    <property type="entry name" value="LH2"/>
    <property type="match status" value="1"/>
</dbReference>
<evidence type="ECO:0000256" key="6">
    <source>
        <dbReference type="ARBA" id="ARBA00023136"/>
    </source>
</evidence>
<dbReference type="InterPro" id="IPR013122">
    <property type="entry name" value="PKD1_2_channel"/>
</dbReference>
<evidence type="ECO:0000313" key="16">
    <source>
        <dbReference type="Proteomes" id="UP000515135"/>
    </source>
</evidence>
<keyword evidence="3 12" id="KW-0812">Transmembrane</keyword>
<feature type="transmembrane region" description="Helical" evidence="12">
    <location>
        <begin position="1115"/>
        <end position="1134"/>
    </location>
</feature>
<evidence type="ECO:0000256" key="4">
    <source>
        <dbReference type="ARBA" id="ARBA00022729"/>
    </source>
</evidence>
<dbReference type="KEGG" id="bbel:109470095"/>
<feature type="transmembrane region" description="Helical" evidence="12">
    <location>
        <begin position="1727"/>
        <end position="1751"/>
    </location>
</feature>
<dbReference type="SMART" id="SM00303">
    <property type="entry name" value="GPS"/>
    <property type="match status" value="1"/>
</dbReference>
<dbReference type="Pfam" id="PF20519">
    <property type="entry name" value="Polycystin_dom"/>
    <property type="match status" value="1"/>
</dbReference>
<feature type="transmembrane region" description="Helical" evidence="12">
    <location>
        <begin position="1881"/>
        <end position="1902"/>
    </location>
</feature>
<keyword evidence="8" id="KW-0325">Glycoprotein</keyword>
<dbReference type="FunFam" id="2.60.60.20:FF:000008">
    <property type="entry name" value="Polycystic kidney disease 1-like 2, isoform CRA_a"/>
    <property type="match status" value="1"/>
</dbReference>
<comment type="caution">
    <text evidence="10">Lacks conserved residue(s) required for the propagation of feature annotation.</text>
</comment>
<feature type="compositionally biased region" description="Basic and acidic residues" evidence="11">
    <location>
        <begin position="2111"/>
        <end position="2127"/>
    </location>
</feature>
<feature type="region of interest" description="Disordered" evidence="11">
    <location>
        <begin position="1193"/>
        <end position="1237"/>
    </location>
</feature>
<evidence type="ECO:0000256" key="2">
    <source>
        <dbReference type="ARBA" id="ARBA00007200"/>
    </source>
</evidence>
<dbReference type="InterPro" id="IPR051223">
    <property type="entry name" value="Polycystin"/>
</dbReference>
<feature type="compositionally biased region" description="Basic and acidic residues" evidence="11">
    <location>
        <begin position="2141"/>
        <end position="2152"/>
    </location>
</feature>
<dbReference type="GO" id="GO:0005262">
    <property type="term" value="F:calcium channel activity"/>
    <property type="evidence" value="ECO:0007669"/>
    <property type="project" value="TreeGrafter"/>
</dbReference>
<dbReference type="RefSeq" id="XP_019624434.1">
    <property type="nucleotide sequence ID" value="XM_019768875.1"/>
</dbReference>
<dbReference type="GO" id="GO:0016020">
    <property type="term" value="C:membrane"/>
    <property type="evidence" value="ECO:0007669"/>
    <property type="project" value="UniProtKB-SubCell"/>
</dbReference>
<dbReference type="Pfam" id="PF08016">
    <property type="entry name" value="PKD_channel"/>
    <property type="match status" value="1"/>
</dbReference>
<name>A0A6P4YRW0_BRABE</name>
<dbReference type="Gene3D" id="2.60.60.20">
    <property type="entry name" value="PLAT/LH2 domain"/>
    <property type="match status" value="1"/>
</dbReference>
<dbReference type="PROSITE" id="PS50221">
    <property type="entry name" value="GAIN_B"/>
    <property type="match status" value="1"/>
</dbReference>
<dbReference type="GO" id="GO:0050982">
    <property type="term" value="P:detection of mechanical stimulus"/>
    <property type="evidence" value="ECO:0007669"/>
    <property type="project" value="TreeGrafter"/>
</dbReference>
<feature type="region of interest" description="Disordered" evidence="11">
    <location>
        <begin position="1392"/>
        <end position="1411"/>
    </location>
</feature>
<reference evidence="17" key="1">
    <citation type="submission" date="2025-08" db="UniProtKB">
        <authorList>
            <consortium name="RefSeq"/>
        </authorList>
    </citation>
    <scope>IDENTIFICATION</scope>
    <source>
        <tissue evidence="17">Gonad</tissue>
    </source>
</reference>
<feature type="transmembrane region" description="Helical" evidence="12">
    <location>
        <begin position="1819"/>
        <end position="1841"/>
    </location>
</feature>
<accession>A0A6P4YRW0</accession>
<feature type="transmembrane region" description="Helical" evidence="12">
    <location>
        <begin position="1640"/>
        <end position="1660"/>
    </location>
</feature>
<feature type="region of interest" description="Disordered" evidence="11">
    <location>
        <begin position="1968"/>
        <end position="1989"/>
    </location>
</feature>
<dbReference type="InterPro" id="IPR057244">
    <property type="entry name" value="GAIN_B"/>
</dbReference>
<protein>
    <submittedName>
        <fullName evidence="17">Polycystic kidney disease protein 1-like 2</fullName>
    </submittedName>
</protein>
<feature type="compositionally biased region" description="Basic and acidic residues" evidence="11">
    <location>
        <begin position="1969"/>
        <end position="1989"/>
    </location>
</feature>
<evidence type="ECO:0000313" key="17">
    <source>
        <dbReference type="RefSeq" id="XP_019624434.1"/>
    </source>
</evidence>
<evidence type="ECO:0000256" key="5">
    <source>
        <dbReference type="ARBA" id="ARBA00022989"/>
    </source>
</evidence>
<feature type="region of interest" description="Disordered" evidence="11">
    <location>
        <begin position="2033"/>
        <end position="2095"/>
    </location>
</feature>
<evidence type="ECO:0000256" key="9">
    <source>
        <dbReference type="PIRSR" id="PIRSR603915-2"/>
    </source>
</evidence>
<keyword evidence="16" id="KW-1185">Reference proteome</keyword>
<keyword evidence="5 12" id="KW-1133">Transmembrane helix</keyword>
<organism evidence="16 17">
    <name type="scientific">Branchiostoma belcheri</name>
    <name type="common">Amphioxus</name>
    <dbReference type="NCBI Taxonomy" id="7741"/>
    <lineage>
        <taxon>Eukaryota</taxon>
        <taxon>Metazoa</taxon>
        <taxon>Chordata</taxon>
        <taxon>Cephalochordata</taxon>
        <taxon>Leptocardii</taxon>
        <taxon>Amphioxiformes</taxon>
        <taxon>Branchiostomatidae</taxon>
        <taxon>Branchiostoma</taxon>
    </lineage>
</organism>
<evidence type="ECO:0000259" key="14">
    <source>
        <dbReference type="PROSITE" id="PS50221"/>
    </source>
</evidence>
<dbReference type="OrthoDB" id="2121937at2759"/>
<proteinExistence type="inferred from homology"/>
<keyword evidence="7" id="KW-1015">Disulfide bond</keyword>
<evidence type="ECO:0000256" key="12">
    <source>
        <dbReference type="SAM" id="Phobius"/>
    </source>
</evidence>
<keyword evidence="6 12" id="KW-0472">Membrane</keyword>
<feature type="domain" description="REJ" evidence="15">
    <location>
        <begin position="1"/>
        <end position="640"/>
    </location>
</feature>
<dbReference type="GeneID" id="109470095"/>
<dbReference type="PROSITE" id="PS50095">
    <property type="entry name" value="PLAT"/>
    <property type="match status" value="1"/>
</dbReference>
<evidence type="ECO:0000256" key="3">
    <source>
        <dbReference type="ARBA" id="ARBA00022692"/>
    </source>
</evidence>
<feature type="transmembrane region" description="Helical" evidence="12">
    <location>
        <begin position="1680"/>
        <end position="1706"/>
    </location>
</feature>
<feature type="compositionally biased region" description="Polar residues" evidence="11">
    <location>
        <begin position="2085"/>
        <end position="2095"/>
    </location>
</feature>
<dbReference type="InterPro" id="IPR000203">
    <property type="entry name" value="GPS"/>
</dbReference>
<evidence type="ECO:0000256" key="1">
    <source>
        <dbReference type="ARBA" id="ARBA00004141"/>
    </source>
</evidence>
<dbReference type="InterPro" id="IPR046338">
    <property type="entry name" value="GAIN_dom_sf"/>
</dbReference>
<feature type="region of interest" description="Disordered" evidence="11">
    <location>
        <begin position="2111"/>
        <end position="2180"/>
    </location>
</feature>
<evidence type="ECO:0000256" key="10">
    <source>
        <dbReference type="PROSITE-ProRule" id="PRU00152"/>
    </source>
</evidence>
<evidence type="ECO:0000256" key="11">
    <source>
        <dbReference type="SAM" id="MobiDB-lite"/>
    </source>
</evidence>
<feature type="transmembrane region" description="Helical" evidence="12">
    <location>
        <begin position="1345"/>
        <end position="1368"/>
    </location>
</feature>
<comment type="similarity">
    <text evidence="2">Belongs to the polycystin family.</text>
</comment>
<feature type="compositionally biased region" description="Basic and acidic residues" evidence="11">
    <location>
        <begin position="1193"/>
        <end position="1226"/>
    </location>
</feature>
<feature type="transmembrane region" description="Helical" evidence="12">
    <location>
        <begin position="1154"/>
        <end position="1182"/>
    </location>
</feature>
<dbReference type="InterPro" id="IPR036392">
    <property type="entry name" value="PLAT/LH2_dom_sf"/>
</dbReference>
<dbReference type="InterPro" id="IPR046791">
    <property type="entry name" value="Polycystin_dom"/>
</dbReference>
<dbReference type="InterPro" id="IPR003915">
    <property type="entry name" value="PKD_2"/>
</dbReference>
<evidence type="ECO:0000256" key="7">
    <source>
        <dbReference type="ARBA" id="ARBA00023157"/>
    </source>
</evidence>
<keyword evidence="4" id="KW-0732">Signal</keyword>
<dbReference type="GO" id="GO:0005509">
    <property type="term" value="F:calcium ion binding"/>
    <property type="evidence" value="ECO:0007669"/>
    <property type="project" value="InterPro"/>
</dbReference>
<feature type="transmembrane region" description="Helical" evidence="12">
    <location>
        <begin position="909"/>
        <end position="928"/>
    </location>
</feature>
<feature type="domain" description="PLAT" evidence="13">
    <location>
        <begin position="952"/>
        <end position="1069"/>
    </location>
</feature>
<dbReference type="SUPFAM" id="SSF49723">
    <property type="entry name" value="Lipase/lipooxygenase domain (PLAT/LH2 domain)"/>
    <property type="match status" value="1"/>
</dbReference>
<dbReference type="InterPro" id="IPR001024">
    <property type="entry name" value="PLAT/LH2_dom"/>
</dbReference>
<dbReference type="Gene3D" id="1.10.287.70">
    <property type="match status" value="1"/>
</dbReference>
<dbReference type="PANTHER" id="PTHR10877:SF194">
    <property type="entry name" value="LOCATION OF VULVA DEFECTIVE 1"/>
    <property type="match status" value="1"/>
</dbReference>
<evidence type="ECO:0000256" key="8">
    <source>
        <dbReference type="ARBA" id="ARBA00023180"/>
    </source>
</evidence>
<dbReference type="Pfam" id="PF01825">
    <property type="entry name" value="GPS"/>
    <property type="match status" value="1"/>
</dbReference>
<feature type="domain" description="GAIN-B" evidence="14">
    <location>
        <begin position="731"/>
        <end position="893"/>
    </location>
</feature>
<dbReference type="PROSITE" id="PS51111">
    <property type="entry name" value="REJ"/>
    <property type="match status" value="1"/>
</dbReference>
<dbReference type="Proteomes" id="UP000515135">
    <property type="component" value="Unplaced"/>
</dbReference>
<dbReference type="InterPro" id="IPR002859">
    <property type="entry name" value="PKD/REJ-like"/>
</dbReference>
<comment type="subcellular location">
    <subcellularLocation>
        <location evidence="1">Membrane</location>
        <topology evidence="1">Multi-pass membrane protein</topology>
    </subcellularLocation>
</comment>
<dbReference type="PRINTS" id="PR01433">
    <property type="entry name" value="POLYCYSTIN2"/>
</dbReference>
<dbReference type="PANTHER" id="PTHR10877">
    <property type="entry name" value="POLYCYSTIN FAMILY MEMBER"/>
    <property type="match status" value="1"/>
</dbReference>
<dbReference type="Pfam" id="PF01477">
    <property type="entry name" value="PLAT"/>
    <property type="match status" value="1"/>
</dbReference>
<sequence>MDDGLTPSKITIPENVETAGSELTLPKNVLPYGKVAIRLEVTVEETLSGLRVVTSAEQWVNVLSSALVADIAGGSAKSLARGSDIVLDGSFSTDPDAMVTDAADFTYNWTCVTESGTSCEDVFGDGGTSQSYVISSNNLQPSVRGLTVQLSVSFQDRIPGTTSQTLEVFPVGSPSISIRCFSNCNRKINPSEKLILVAECTNCEENELVSYNWTLQEAPDGFGRSDLNWDTESTTGRNLPDVVFEPEVFTALGDYTFRVEASLDYGRQGFSEYSFEPNEPPVVGSCTVSPENGTAMVTEFTFTCTGFSDSDEPLTYTFLFNTDAAAGFTPLYTETEPTTPPQLLPVGQESRDFVVRIQAQVSDSLGATSNVETSVQVLALPAEQSTAVASQLVVGENSPLTQLVREGDAKSLVQMSNSVTSVLNTVPTNASAETRRAATEAREALVSALTTIKPTSVSSVNLVASALGSATSGGDDVSADSQVAAANSLKNMAGFLQSLPPEDLEIGQIEKSSSFMFTAVVNIMAGSSKVSDKTKISNETDNDQVEKAKKTTQGIFAAIDTMNELMLARKRPNEKPTVIQQGPFEMALQRQNCRDMRSQIVRPSENSDTWFRIPDASTLFGQSCGRGQSVGFENYHTSLNPYSYAGNSDKIKSPLASLKFRSDSGPVGVNDLQVPIDVMMPQKPGTVVVQTERGETTPTGQDVMSMHSFNVTEADSSVHVTVTPHVEGIPIRLFLGINSAPSRQVYNWTTSLPLAVDSMYSIPLGNNSYLRPDPFQWFLSASDLGLTGSEQLFLGVDHEPFTNDTSTNDTTVMWGDLSEALKLGYGGVNFTLNYTLQIFTSKCLFFDDAQQQWSSDGCEVGPLTSTTLTHCLCDHLTTFGSDFQFFVAPNSLNILSALQGFANIGENPSVVITIGVLFGLYLLIVIWARWEDKKDLSKVGATVLRGAGRNSHSYQVQVFTGTRANAGTSSQVFLVLRGELGQSVPYVLEDKTRITFKQGAVDTFVVTSSVHLGPLQSIHIWHNNIGPYPSWFLEQVIVTDLQEEAKHVFLLKSWLAVEEGDGKVDREVKKATDKDLTRFARLFSTKTSKDFRDGHLWFSVIGRPATSPFTRVQRISCCLSLLMCTMLTNIMFFGKGESMPKPPPVYILGFQVQFPISWGQIMIGIQSALMVIPVNLLIVQIFRNCAARPSRKIRDMRNVPRKDPEGRASSRMSFSKDDTVLDRKSSSYEVPSGGEGTSAAKVSEKVVQQAKEQDLPHQTAVLVEEIDDVEDESYDATVMQSGQSEKIAEMAKKKKKRLLPWWCVFFAWFLVFSTCSLSAFFTMLYGFEYGREKAEAWVLTFLTSFFFDLAISQPLKILLIGFIFALIIKKPDSLDDDVPPAQLYEDEEFFGPQTEDQPKETTPEATGPPDQGVLEVAREQRFVELGFRDACYDFVFYTSYILLLIIIANGNRDQYMYQMSNHLRDTFIGPFSKVNDFEMFWKFVRVNMTSDLHDVKWYNEKSLNRPGFLEDTSSFLVGHPRLRQVRVSADKSCDVPGVMAKVMSDCDRSYSLLDSDDNSYDVGWTHNNMTFDVRNWENVSYGQRPWIYQPASLSAAVPDSGEHGTYFGGGYLVELSNSADMELIDELQEKNWIDDNTRAVFIEFIVYNANANLFAVFNLLAEFTNLGRVFPQSEIMVVRLYPYTTAWGFVLLGCHGLFLLVSLYLAYKEVRRILTLGKEYFKMFWRVVELVLSLLAMAEIGVHLYTAYLILGFNTSKKENISGDERYNKYKQAASWEKINTYILGWLVCVACLKMLYLCRFNKTIQRGPKVARKSLAKLLSFLIIFVTFFMAFSLFAYLVLGTKLTKYGSFVRTMQTLFGVMLGDMDYPTLKSAHDVLGPLMLFGFVTLFANILVMMFLVILSDAYSDVVEEEQIQGKSENDKIKEYGVYRLRKLLMKKPNSVAITKQKSEAEISVISDMPPSIPTRNIDGKSLKNSLSEDKATSENDLKQGAHGHLWLDDDWQKVRSMYAGKFDEAAVAVDITWPEGACENSKVGTARRRSSTFQSRRTLSEIEEHTPAPLKQEGYGSTSTGPVDMASSVDVASGSQQSEVPPARSNSLLALLHRIRPSSFDKHSQNDALEKDSGKDSNPAGSVDMASSVDEHQSTAKDSDPAAPVVMAWSGDVAGENPVGTDRRRIERQSTVVSFSSVVLPLPGSDSPV</sequence>
<evidence type="ECO:0000259" key="15">
    <source>
        <dbReference type="PROSITE" id="PS51111"/>
    </source>
</evidence>
<feature type="disulfide bond" evidence="9">
    <location>
        <begin position="1533"/>
        <end position="1546"/>
    </location>
</feature>
<dbReference type="InterPro" id="IPR014010">
    <property type="entry name" value="REJ_dom"/>
</dbReference>
<gene>
    <name evidence="17" type="primary">LOC109470095</name>
</gene>
<dbReference type="Gene3D" id="2.60.220.50">
    <property type="match status" value="1"/>
</dbReference>
<feature type="transmembrane region" description="Helical" evidence="12">
    <location>
        <begin position="1779"/>
        <end position="1798"/>
    </location>
</feature>
<dbReference type="Pfam" id="PF02010">
    <property type="entry name" value="REJ"/>
    <property type="match status" value="1"/>
</dbReference>